<dbReference type="OrthoDB" id="3406063at2"/>
<dbReference type="STRING" id="490629.SAMN05216266_105238"/>
<protein>
    <recommendedName>
        <fullName evidence="4">Anti-sigma-D factor RsdA to sigma factor binding region</fullName>
    </recommendedName>
</protein>
<accession>A0A1I0YS63</accession>
<organism evidence="2 3">
    <name type="scientific">Amycolatopsis marina</name>
    <dbReference type="NCBI Taxonomy" id="490629"/>
    <lineage>
        <taxon>Bacteria</taxon>
        <taxon>Bacillati</taxon>
        <taxon>Actinomycetota</taxon>
        <taxon>Actinomycetes</taxon>
        <taxon>Pseudonocardiales</taxon>
        <taxon>Pseudonocardiaceae</taxon>
        <taxon>Amycolatopsis</taxon>
    </lineage>
</organism>
<reference evidence="3" key="1">
    <citation type="submission" date="2016-10" db="EMBL/GenBank/DDBJ databases">
        <authorList>
            <person name="Varghese N."/>
            <person name="Submissions S."/>
        </authorList>
    </citation>
    <scope>NUCLEOTIDE SEQUENCE [LARGE SCALE GENOMIC DNA]</scope>
    <source>
        <strain evidence="3">CGMCC 4.3568</strain>
    </source>
</reference>
<evidence type="ECO:0000313" key="3">
    <source>
        <dbReference type="Proteomes" id="UP000243799"/>
    </source>
</evidence>
<evidence type="ECO:0008006" key="4">
    <source>
        <dbReference type="Google" id="ProtNLM"/>
    </source>
</evidence>
<dbReference type="AlphaFoldDB" id="A0A1I0YS63"/>
<feature type="region of interest" description="Disordered" evidence="1">
    <location>
        <begin position="205"/>
        <end position="282"/>
    </location>
</feature>
<proteinExistence type="predicted"/>
<name>A0A1I0YS63_9PSEU</name>
<keyword evidence="3" id="KW-1185">Reference proteome</keyword>
<sequence length="282" mass="29065">MTTFGSTGPRRDDAVDEVDEVTMAADDLLLDRLGRGEQQADTDSGAVADLLAQWRRALPDGTEADVREPLSVLSAPEVPRSRRFGGRAARAVLAGATATVVAFGGASLAAANAGPDSPLWPVTRVLYPDRAESRTAADAVVQTLGAARAALDQGRGTEADRLLDEASVLLTDVREPAVAQRLRTEVEQLRVLVVAVEVGRPAPRTRVEAPSAGERSAPAVPAEAVPSTAAPARGPARSTVPPERNVVPAPDTGEVAPPAPLTAVPVQPGVPAPTLNVPPLPG</sequence>
<evidence type="ECO:0000313" key="2">
    <source>
        <dbReference type="EMBL" id="SFB15138.1"/>
    </source>
</evidence>
<dbReference type="Proteomes" id="UP000243799">
    <property type="component" value="Unassembled WGS sequence"/>
</dbReference>
<dbReference type="EMBL" id="FOKG01000005">
    <property type="protein sequence ID" value="SFB15138.1"/>
    <property type="molecule type" value="Genomic_DNA"/>
</dbReference>
<feature type="compositionally biased region" description="Pro residues" evidence="1">
    <location>
        <begin position="268"/>
        <end position="282"/>
    </location>
</feature>
<feature type="compositionally biased region" description="Low complexity" evidence="1">
    <location>
        <begin position="214"/>
        <end position="233"/>
    </location>
</feature>
<dbReference type="RefSeq" id="WP_091672508.1">
    <property type="nucleotide sequence ID" value="NZ_FOKG01000005.1"/>
</dbReference>
<gene>
    <name evidence="2" type="ORF">SAMN05216266_105238</name>
</gene>
<evidence type="ECO:0000256" key="1">
    <source>
        <dbReference type="SAM" id="MobiDB-lite"/>
    </source>
</evidence>